<comment type="caution">
    <text evidence="2">The sequence shown here is derived from an EMBL/GenBank/DDBJ whole genome shotgun (WGS) entry which is preliminary data.</text>
</comment>
<proteinExistence type="predicted"/>
<dbReference type="OrthoDB" id="10035396at2759"/>
<name>A0A8X6LLT3_TRICU</name>
<sequence length="389" mass="43917">MFLLLLQKDAEKLMNGLSPHHKKTADSLLAEMSQDPRRNSVKLRNWNFAENREGEIKITGRNKDKLKNAKGSLEILTVCSFLDCKINDLPTYIFTDDTERNQYGIGLYTILNEARGLYRASKLKEREEDNIFRNWGFSSEQDVSLDFKTISRKTRIKSPSPPSDASSAKKQRTTDQPICQNKYSSLNVEDPPEDVNNANADHSDMEQSDDPPRASTPVQHIRPPPPITIDNVDQSGQFLKKLQDLTNSKLSGRMVGRSLRVYPETPAAYKQIRSYLDDHKMQAFTYQLKEDKEFKVVLRAPKPLSTTTPKSPPQAYSKALTDSLPKNNPPPSQASSNAVGLNTLQMFQDPDVNEMLQTLRTFLQISKSGKSKGQKFLEIAALLDLDLLA</sequence>
<dbReference type="AlphaFoldDB" id="A0A8X6LLT3"/>
<evidence type="ECO:0000256" key="1">
    <source>
        <dbReference type="SAM" id="MobiDB-lite"/>
    </source>
</evidence>
<gene>
    <name evidence="2" type="ORF">TNCT_666721</name>
</gene>
<organism evidence="2 3">
    <name type="scientific">Trichonephila clavata</name>
    <name type="common">Joro spider</name>
    <name type="synonym">Nephila clavata</name>
    <dbReference type="NCBI Taxonomy" id="2740835"/>
    <lineage>
        <taxon>Eukaryota</taxon>
        <taxon>Metazoa</taxon>
        <taxon>Ecdysozoa</taxon>
        <taxon>Arthropoda</taxon>
        <taxon>Chelicerata</taxon>
        <taxon>Arachnida</taxon>
        <taxon>Araneae</taxon>
        <taxon>Araneomorphae</taxon>
        <taxon>Entelegynae</taxon>
        <taxon>Araneoidea</taxon>
        <taxon>Nephilidae</taxon>
        <taxon>Trichonephila</taxon>
    </lineage>
</organism>
<feature type="compositionally biased region" description="Polar residues" evidence="1">
    <location>
        <begin position="174"/>
        <end position="187"/>
    </location>
</feature>
<feature type="region of interest" description="Disordered" evidence="1">
    <location>
        <begin position="303"/>
        <end position="337"/>
    </location>
</feature>
<reference evidence="2" key="1">
    <citation type="submission" date="2020-07" db="EMBL/GenBank/DDBJ databases">
        <title>Multicomponent nature underlies the extraordinary mechanical properties of spider dragline silk.</title>
        <authorList>
            <person name="Kono N."/>
            <person name="Nakamura H."/>
            <person name="Mori M."/>
            <person name="Yoshida Y."/>
            <person name="Ohtoshi R."/>
            <person name="Malay A.D."/>
            <person name="Moran D.A.P."/>
            <person name="Tomita M."/>
            <person name="Numata K."/>
            <person name="Arakawa K."/>
        </authorList>
    </citation>
    <scope>NUCLEOTIDE SEQUENCE</scope>
</reference>
<evidence type="ECO:0000313" key="2">
    <source>
        <dbReference type="EMBL" id="GFR14515.1"/>
    </source>
</evidence>
<feature type="region of interest" description="Disordered" evidence="1">
    <location>
        <begin position="152"/>
        <end position="225"/>
    </location>
</feature>
<evidence type="ECO:0000313" key="3">
    <source>
        <dbReference type="Proteomes" id="UP000887116"/>
    </source>
</evidence>
<keyword evidence="3" id="KW-1185">Reference proteome</keyword>
<protein>
    <submittedName>
        <fullName evidence="2">Uncharacterized protein</fullName>
    </submittedName>
</protein>
<accession>A0A8X6LLT3</accession>
<dbReference type="Proteomes" id="UP000887116">
    <property type="component" value="Unassembled WGS sequence"/>
</dbReference>
<dbReference type="EMBL" id="BMAO01036983">
    <property type="protein sequence ID" value="GFR14515.1"/>
    <property type="molecule type" value="Genomic_DNA"/>
</dbReference>